<protein>
    <recommendedName>
        <fullName evidence="4">Ig-like domain-containing protein</fullName>
    </recommendedName>
</protein>
<feature type="domain" description="Ig-like" evidence="4">
    <location>
        <begin position="485"/>
        <end position="573"/>
    </location>
</feature>
<feature type="compositionally biased region" description="Basic and acidic residues" evidence="3">
    <location>
        <begin position="1958"/>
        <end position="1967"/>
    </location>
</feature>
<feature type="domain" description="Ig-like" evidence="4">
    <location>
        <begin position="1539"/>
        <end position="1648"/>
    </location>
</feature>
<dbReference type="InterPro" id="IPR007110">
    <property type="entry name" value="Ig-like_dom"/>
</dbReference>
<feature type="domain" description="Ig-like" evidence="4">
    <location>
        <begin position="578"/>
        <end position="664"/>
    </location>
</feature>
<feature type="domain" description="Ig-like" evidence="4">
    <location>
        <begin position="670"/>
        <end position="760"/>
    </location>
</feature>
<evidence type="ECO:0000259" key="4">
    <source>
        <dbReference type="PROSITE" id="PS50835"/>
    </source>
</evidence>
<feature type="domain" description="Ig-like" evidence="4">
    <location>
        <begin position="1149"/>
        <end position="1237"/>
    </location>
</feature>
<dbReference type="InterPro" id="IPR040849">
    <property type="entry name" value="MyBP-C_THB"/>
</dbReference>
<accession>A0A060WE66</accession>
<feature type="domain" description="Ig-like" evidence="4">
    <location>
        <begin position="1252"/>
        <end position="1354"/>
    </location>
</feature>
<dbReference type="InterPro" id="IPR013783">
    <property type="entry name" value="Ig-like_fold"/>
</dbReference>
<dbReference type="Gene3D" id="2.60.40.10">
    <property type="entry name" value="Immunoglobulins"/>
    <property type="match status" value="16"/>
</dbReference>
<dbReference type="SMART" id="SM00406">
    <property type="entry name" value="IGv"/>
    <property type="match status" value="5"/>
</dbReference>
<reference evidence="5" key="1">
    <citation type="journal article" date="2014" name="Nat. Commun.">
        <title>The rainbow trout genome provides novel insights into evolution after whole-genome duplication in vertebrates.</title>
        <authorList>
            <person name="Berthelot C."/>
            <person name="Brunet F."/>
            <person name="Chalopin D."/>
            <person name="Juanchich A."/>
            <person name="Bernard M."/>
            <person name="Noel B."/>
            <person name="Bento P."/>
            <person name="Da Silva C."/>
            <person name="Labadie K."/>
            <person name="Alberti A."/>
            <person name="Aury J.M."/>
            <person name="Louis A."/>
            <person name="Dehais P."/>
            <person name="Bardou P."/>
            <person name="Montfort J."/>
            <person name="Klopp C."/>
            <person name="Cabau C."/>
            <person name="Gaspin C."/>
            <person name="Thorgaard G.H."/>
            <person name="Boussaha M."/>
            <person name="Quillet E."/>
            <person name="Guyomard R."/>
            <person name="Galiana D."/>
            <person name="Bobe J."/>
            <person name="Volff J.N."/>
            <person name="Genet C."/>
            <person name="Wincker P."/>
            <person name="Jaillon O."/>
            <person name="Roest Crollius H."/>
            <person name="Guiguen Y."/>
        </authorList>
    </citation>
    <scope>NUCLEOTIDE SEQUENCE [LARGE SCALE GENOMIC DNA]</scope>
</reference>
<dbReference type="PANTHER" id="PTHR45080">
    <property type="entry name" value="CONTACTIN 5"/>
    <property type="match status" value="1"/>
</dbReference>
<feature type="domain" description="Ig-like" evidence="4">
    <location>
        <begin position="955"/>
        <end position="1051"/>
    </location>
</feature>
<feature type="domain" description="Ig-like" evidence="4">
    <location>
        <begin position="765"/>
        <end position="853"/>
    </location>
</feature>
<dbReference type="PROSITE" id="PS50835">
    <property type="entry name" value="IG_LIKE"/>
    <property type="match status" value="16"/>
</dbReference>
<dbReference type="FunFam" id="2.60.40.10:FF:000800">
    <property type="entry name" value="Cardiac titin"/>
    <property type="match status" value="1"/>
</dbReference>
<keyword evidence="2" id="KW-0393">Immunoglobulin domain</keyword>
<dbReference type="FunFam" id="2.60.40.10:FF:000022">
    <property type="entry name" value="Cardiac titin"/>
    <property type="match status" value="10"/>
</dbReference>
<evidence type="ECO:0000313" key="5">
    <source>
        <dbReference type="EMBL" id="CDQ65452.1"/>
    </source>
</evidence>
<feature type="domain" description="Ig-like" evidence="4">
    <location>
        <begin position="388"/>
        <end position="477"/>
    </location>
</feature>
<feature type="domain" description="Ig-like" evidence="4">
    <location>
        <begin position="15"/>
        <end position="103"/>
    </location>
</feature>
<keyword evidence="1" id="KW-0677">Repeat</keyword>
<evidence type="ECO:0000256" key="2">
    <source>
        <dbReference type="ARBA" id="ARBA00023319"/>
    </source>
</evidence>
<feature type="compositionally biased region" description="Basic and acidic residues" evidence="3">
    <location>
        <begin position="2016"/>
        <end position="2032"/>
    </location>
</feature>
<feature type="compositionally biased region" description="Basic and acidic residues" evidence="3">
    <location>
        <begin position="1891"/>
        <end position="1916"/>
    </location>
</feature>
<feature type="compositionally biased region" description="Low complexity" evidence="3">
    <location>
        <begin position="1917"/>
        <end position="1926"/>
    </location>
</feature>
<dbReference type="Pfam" id="PF18362">
    <property type="entry name" value="THB"/>
    <property type="match status" value="1"/>
</dbReference>
<feature type="compositionally biased region" description="Basic and acidic residues" evidence="3">
    <location>
        <begin position="1736"/>
        <end position="1745"/>
    </location>
</feature>
<evidence type="ECO:0000256" key="1">
    <source>
        <dbReference type="ARBA" id="ARBA00022737"/>
    </source>
</evidence>
<dbReference type="FunFam" id="2.60.40.10:FF:001272">
    <property type="entry name" value="titin isoform X1"/>
    <property type="match status" value="1"/>
</dbReference>
<dbReference type="InterPro" id="IPR013098">
    <property type="entry name" value="Ig_I-set"/>
</dbReference>
<dbReference type="InterPro" id="IPR003598">
    <property type="entry name" value="Ig_sub2"/>
</dbReference>
<name>A0A060WE66_ONCMY</name>
<organism evidence="5 6">
    <name type="scientific">Oncorhynchus mykiss</name>
    <name type="common">Rainbow trout</name>
    <name type="synonym">Salmo gairdneri</name>
    <dbReference type="NCBI Taxonomy" id="8022"/>
    <lineage>
        <taxon>Eukaryota</taxon>
        <taxon>Metazoa</taxon>
        <taxon>Chordata</taxon>
        <taxon>Craniata</taxon>
        <taxon>Vertebrata</taxon>
        <taxon>Euteleostomi</taxon>
        <taxon>Actinopterygii</taxon>
        <taxon>Neopterygii</taxon>
        <taxon>Teleostei</taxon>
        <taxon>Protacanthopterygii</taxon>
        <taxon>Salmoniformes</taxon>
        <taxon>Salmonidae</taxon>
        <taxon>Salmoninae</taxon>
        <taxon>Oncorhynchus</taxon>
    </lineage>
</organism>
<dbReference type="InterPro" id="IPR013106">
    <property type="entry name" value="Ig_V-set"/>
</dbReference>
<feature type="domain" description="Ig-like" evidence="4">
    <location>
        <begin position="1052"/>
        <end position="1141"/>
    </location>
</feature>
<feature type="domain" description="Ig-like" evidence="4">
    <location>
        <begin position="108"/>
        <end position="197"/>
    </location>
</feature>
<reference evidence="5" key="2">
    <citation type="submission" date="2014-03" db="EMBL/GenBank/DDBJ databases">
        <authorList>
            <person name="Genoscope - CEA"/>
        </authorList>
    </citation>
    <scope>NUCLEOTIDE SEQUENCE</scope>
</reference>
<feature type="compositionally biased region" description="Basic and acidic residues" evidence="3">
    <location>
        <begin position="1754"/>
        <end position="1773"/>
    </location>
</feature>
<dbReference type="SMART" id="SM00408">
    <property type="entry name" value="IGc2"/>
    <property type="match status" value="16"/>
</dbReference>
<feature type="domain" description="Ig-like" evidence="4">
    <location>
        <begin position="202"/>
        <end position="290"/>
    </location>
</feature>
<dbReference type="InterPro" id="IPR003599">
    <property type="entry name" value="Ig_sub"/>
</dbReference>
<sequence>MDFCCCFETEQVIAPTFIKKLMETQEVLGSVVYMECKVAGSLPISVQWTKDGSVLASKTKYQLEQKDNTVSLEIKNFEEEDTGEYLCKITNKAGSSDCSGALKAKEPPEFVLKLPHTTFVKQGEPLHLECKVTSAPSLRMQWYKNDNKITDGDNCRTSFVDSVAVLELCSTRSADDGVYTCEAQNDAGAVNCSTIITVQDPPSFMKVLKPVEGIKGKDAMLYCELYGTEPFKIIWYKDKKPLKESRKYKMMNESSSATLHILAVDPSDVGEYECGVTNKVGYEKCHTTVTLREAPVFVKKLVNQSVKLGDEVTLMATVKGSQPITVSWVQDKDHVLRDGDNRKITFENSVVTLKVFKADQTTGGKYTCQLKNDSGVVECVSNLTVLEPATIVDSPESFNVKAGDSATLEVTVAGTPELKSKWFKDGVELSSGTKHKITFSKNISSLKVLSTERVDTGEYKCEVKNEVGSVSCKTTLTVLDKKIPPTFIRKLRDTHTIVGKPGEMECKVAGSPPFTISWHHNGQEIKSGPNHEIICSDNTCKVKLPTLKLSDSGKYTCKAVNTAGASETSASMIVQEPPSFVEKPQAKEALPGANVTFSATVHGSAPLKLKWFRGTREIVSGKGCEIALQGNAATLELYKVAKSDAGEYTCQIINDAGKESCPVNLFMKEPVQFVKKLKDMSSEKGKPLKLECTYNGTPKIFVTWLKDGKQLYASYQYNVLTTETSCVLEVLNSDSMTASGKYSCEVTNGVGTDICHAQVTLLERPFFVEELEPMEVTSGDPVCLKCRIGGTPDISISWFKADGKLCATNTCQMAFSNGIATLILSKPSKVDTGEYTCKAENRIGSASNSCRLSVKDVKTPPSFPKKLTSLEQAVGQPVIFECRVVGSSPLEVSWLKDNGSLKNDGEYLMSYDDNTAALKIARGEMKHSGEYTCIATNSVGTASCKANLELQIQEPVHFIKKLADISVVKGKHLKLECTYSGTPSIFVTWLKDGKQLYASYQYTVTTTDTYSMLDVLNSDSFEAAGKYSCEVTNGAGTDICHCQVKIERKISPNFTKKPAETMEDTEGHLVKIEGRLSGSQPIDIVWSKNHSEIHASDKYEMEFKSNVAMLHIKSSQLSDSGAYTCTATNEAGSASYQVSLNISEHKKGPVFDIPLKPVTVNEGENLKLSCHVHGAPPLKINWLKERKEIKSSTNCRVVFSDGTASLEVLRTSKTDAGDYLCKATNDVGSEFARSRVTIREKEVKPEATAAAPAPAKTPTKRFDNLFFVDEPQSVNVTEKGTATFIAKVGGDPIPNVKWMKGKWRQITHGGRITIEQKGPDAKLEIREITKSDSGQYRCVATNKAGEIECSTDLNVDERKDTGGVDGDFRAKLKKTPSKQKSPKKEGEIDLVEILRGVDPKDYEKVVREYGITDYRCLLQAIEQLKREKEAESGKPETEHGGESKDTARFMAELQSRMQAEPVTLVSDIEDQDTTPLSTATFECDIKINYPEITLSWYKGTQKLDNNDKYEISIVGDRHILKIKQCQTKDQGNYRVVCGPHISSAKLTVEDGDQQAGIIHFTKRIRSIEVNENQSATFECELSFDNAIVTWYKDTWGLKESPKYNFRSEGRRHFMTIRNITSDDEGVYSVIARLEPNGEAKSTAELYLSGKEIELGRVPFDVPDSSIQAYKEESAEYYYEERTEMREFEREMQESWEMQEEKIELQFSSYTGERIPVDESVSKTQVGTREGVPKVPEAYKKPEERPSAPAPTKVPEARRPHEEKITPLVEHEKPCPTPTEEYVEPKRPISRPEPSKDVPTPIPHMATEPKVAPETKMAPAARVEAQPKPKPIPTKTPEAPHPKVPEEYPKAEPIRKPESPPQEEISKKVPEIILKKEEPTPQPPAAKVVPKKVPEITKKEESAIPPPKPKDVPKKTDTTPTKVITDVKTTERPKTDADKKLETSKPRPVAAPTAPTPTDADKKLETSKPRPVAAPTAPTPTEAAKKTAMSKSEPVAAPKEEAVKKPQQATSTAEPVALKEIHTEKVKQKDEPPVRTPVTKPKKEDEVAVTKEVPQKPEKVTPAAKLEVTPKPKETPEVKGIVLHYMCSTTLHSKMLSLQSHFDIYCIRKVFRPLDLFQMLLLYRLILKLYSSIYTQYPIMTKQNQV</sequence>
<evidence type="ECO:0000256" key="3">
    <source>
        <dbReference type="SAM" id="MobiDB-lite"/>
    </source>
</evidence>
<dbReference type="InterPro" id="IPR050958">
    <property type="entry name" value="Cell_Adh-Cytoskel_Orgn"/>
</dbReference>
<feature type="compositionally biased region" description="Basic and acidic residues" evidence="3">
    <location>
        <begin position="2040"/>
        <end position="2054"/>
    </location>
</feature>
<feature type="domain" description="Ig-like" evidence="4">
    <location>
        <begin position="1461"/>
        <end position="1533"/>
    </location>
</feature>
<dbReference type="FunFam" id="2.60.40.10:FF:001342">
    <property type="entry name" value="titin isoform X1"/>
    <property type="match status" value="1"/>
</dbReference>
<proteinExistence type="predicted"/>
<evidence type="ECO:0000313" key="6">
    <source>
        <dbReference type="Proteomes" id="UP000193380"/>
    </source>
</evidence>
<feature type="region of interest" description="Disordered" evidence="3">
    <location>
        <begin position="1721"/>
        <end position="2054"/>
    </location>
</feature>
<dbReference type="FunFam" id="2.60.40.10:FF:000107">
    <property type="entry name" value="Myosin, light chain kinase a"/>
    <property type="match status" value="3"/>
</dbReference>
<dbReference type="GO" id="GO:0005886">
    <property type="term" value="C:plasma membrane"/>
    <property type="evidence" value="ECO:0007669"/>
    <property type="project" value="TreeGrafter"/>
</dbReference>
<dbReference type="GO" id="GO:0003007">
    <property type="term" value="P:heart morphogenesis"/>
    <property type="evidence" value="ECO:0007669"/>
    <property type="project" value="UniProtKB-ARBA"/>
</dbReference>
<dbReference type="Proteomes" id="UP000193380">
    <property type="component" value="Unassembled WGS sequence"/>
</dbReference>
<dbReference type="PaxDb" id="8022-A0A060WE66"/>
<dbReference type="STRING" id="8022.A0A060WE66"/>
<feature type="compositionally biased region" description="Basic and acidic residues" evidence="3">
    <location>
        <begin position="1837"/>
        <end position="1878"/>
    </location>
</feature>
<dbReference type="CDD" id="cd00096">
    <property type="entry name" value="Ig"/>
    <property type="match status" value="6"/>
</dbReference>
<dbReference type="Pfam" id="PF07679">
    <property type="entry name" value="I-set"/>
    <property type="match status" value="16"/>
</dbReference>
<feature type="compositionally biased region" description="Basic and acidic residues" evidence="3">
    <location>
        <begin position="1927"/>
        <end position="1944"/>
    </location>
</feature>
<feature type="domain" description="Ig-like" evidence="4">
    <location>
        <begin position="861"/>
        <end position="949"/>
    </location>
</feature>
<dbReference type="EMBL" id="FR904507">
    <property type="protein sequence ID" value="CDQ65452.1"/>
    <property type="molecule type" value="Genomic_DNA"/>
</dbReference>
<dbReference type="InterPro" id="IPR036179">
    <property type="entry name" value="Ig-like_dom_sf"/>
</dbReference>
<dbReference type="GO" id="GO:0007156">
    <property type="term" value="P:homophilic cell adhesion via plasma membrane adhesion molecules"/>
    <property type="evidence" value="ECO:0007669"/>
    <property type="project" value="TreeGrafter"/>
</dbReference>
<dbReference type="SMART" id="SM00409">
    <property type="entry name" value="IG"/>
    <property type="match status" value="16"/>
</dbReference>
<dbReference type="GO" id="GO:0055013">
    <property type="term" value="P:cardiac muscle cell development"/>
    <property type="evidence" value="ECO:0007669"/>
    <property type="project" value="UniProtKB-ARBA"/>
</dbReference>
<dbReference type="PANTHER" id="PTHR45080:SF32">
    <property type="entry name" value="MAM DOMAIN CONTAINING GLYCOSYLPHOSPHATIDYLINOSITOL ANCHOR 1"/>
    <property type="match status" value="1"/>
</dbReference>
<feature type="compositionally biased region" description="Low complexity" evidence="3">
    <location>
        <begin position="1968"/>
        <end position="1981"/>
    </location>
</feature>
<dbReference type="SUPFAM" id="SSF48726">
    <property type="entry name" value="Immunoglobulin"/>
    <property type="match status" value="16"/>
</dbReference>
<feature type="domain" description="Ig-like" evidence="4">
    <location>
        <begin position="295"/>
        <end position="384"/>
    </location>
</feature>
<gene>
    <name evidence="5" type="ORF">GSONMT00073229001</name>
</gene>